<dbReference type="Proteomes" id="UP001595647">
    <property type="component" value="Unassembled WGS sequence"/>
</dbReference>
<dbReference type="PROSITE" id="PS50995">
    <property type="entry name" value="HTH_MARR_2"/>
    <property type="match status" value="1"/>
</dbReference>
<dbReference type="Pfam" id="PF12802">
    <property type="entry name" value="MarR_2"/>
    <property type="match status" value="1"/>
</dbReference>
<feature type="domain" description="HTH marR-type" evidence="2">
    <location>
        <begin position="31"/>
        <end position="163"/>
    </location>
</feature>
<keyword evidence="4" id="KW-1185">Reference proteome</keyword>
<dbReference type="Gene3D" id="1.10.10.10">
    <property type="entry name" value="Winged helix-like DNA-binding domain superfamily/Winged helix DNA-binding domain"/>
    <property type="match status" value="1"/>
</dbReference>
<name>A0ABV7HWZ2_9HYPH</name>
<evidence type="ECO:0000256" key="1">
    <source>
        <dbReference type="SAM" id="MobiDB-lite"/>
    </source>
</evidence>
<protein>
    <submittedName>
        <fullName evidence="3">MarR family winged helix-turn-helix transcriptional regulator</fullName>
    </submittedName>
</protein>
<evidence type="ECO:0000259" key="2">
    <source>
        <dbReference type="PROSITE" id="PS50995"/>
    </source>
</evidence>
<dbReference type="InterPro" id="IPR036390">
    <property type="entry name" value="WH_DNA-bd_sf"/>
</dbReference>
<gene>
    <name evidence="3" type="ORF">ACFOHV_06425</name>
</gene>
<feature type="compositionally biased region" description="Basic and acidic residues" evidence="1">
    <location>
        <begin position="1"/>
        <end position="12"/>
    </location>
</feature>
<dbReference type="PRINTS" id="PR00598">
    <property type="entry name" value="HTHMARR"/>
</dbReference>
<feature type="region of interest" description="Disordered" evidence="1">
    <location>
        <begin position="1"/>
        <end position="22"/>
    </location>
</feature>
<dbReference type="InterPro" id="IPR000835">
    <property type="entry name" value="HTH_MarR-typ"/>
</dbReference>
<dbReference type="InterPro" id="IPR036388">
    <property type="entry name" value="WH-like_DNA-bd_sf"/>
</dbReference>
<comment type="caution">
    <text evidence="3">The sequence shown here is derived from an EMBL/GenBank/DDBJ whole genome shotgun (WGS) entry which is preliminary data.</text>
</comment>
<dbReference type="RefSeq" id="WP_378143320.1">
    <property type="nucleotide sequence ID" value="NZ_CP059897.1"/>
</dbReference>
<sequence>MAGDGKLEDDGHSVPGPGTAGKHPLDMGCLTEILGFHLRMANVAIFQDYQATMAGLSLTPKQFTVLELVGRNPGVVQIDIAELLSMDKATTMALVDRLEARNFLERRTSTIDRRRKDLFLTGEGQTVLQEARDLIAAHEKRFTSRFSAAELDAFIAQLRRIYLSGEGPHGDQEAGNLPERRTRPD</sequence>
<evidence type="ECO:0000313" key="4">
    <source>
        <dbReference type="Proteomes" id="UP001595647"/>
    </source>
</evidence>
<dbReference type="InterPro" id="IPR039422">
    <property type="entry name" value="MarR/SlyA-like"/>
</dbReference>
<reference evidence="4" key="1">
    <citation type="journal article" date="2019" name="Int. J. Syst. Evol. Microbiol.">
        <title>The Global Catalogue of Microorganisms (GCM) 10K type strain sequencing project: providing services to taxonomists for standard genome sequencing and annotation.</title>
        <authorList>
            <consortium name="The Broad Institute Genomics Platform"/>
            <consortium name="The Broad Institute Genome Sequencing Center for Infectious Disease"/>
            <person name="Wu L."/>
            <person name="Ma J."/>
        </authorList>
    </citation>
    <scope>NUCLEOTIDE SEQUENCE [LARGE SCALE GENOMIC DNA]</scope>
    <source>
        <strain evidence="4">KCTC 52231</strain>
    </source>
</reference>
<organism evidence="3 4">
    <name type="scientific">Ciceribacter thiooxidans</name>
    <dbReference type="NCBI Taxonomy" id="1969821"/>
    <lineage>
        <taxon>Bacteria</taxon>
        <taxon>Pseudomonadati</taxon>
        <taxon>Pseudomonadota</taxon>
        <taxon>Alphaproteobacteria</taxon>
        <taxon>Hyphomicrobiales</taxon>
        <taxon>Rhizobiaceae</taxon>
        <taxon>Ciceribacter</taxon>
    </lineage>
</organism>
<dbReference type="SMART" id="SM00347">
    <property type="entry name" value="HTH_MARR"/>
    <property type="match status" value="1"/>
</dbReference>
<dbReference type="EMBL" id="JBHRTG010000006">
    <property type="protein sequence ID" value="MFC3162913.1"/>
    <property type="molecule type" value="Genomic_DNA"/>
</dbReference>
<dbReference type="SUPFAM" id="SSF46785">
    <property type="entry name" value="Winged helix' DNA-binding domain"/>
    <property type="match status" value="1"/>
</dbReference>
<dbReference type="PANTHER" id="PTHR33164">
    <property type="entry name" value="TRANSCRIPTIONAL REGULATOR, MARR FAMILY"/>
    <property type="match status" value="1"/>
</dbReference>
<evidence type="ECO:0000313" key="3">
    <source>
        <dbReference type="EMBL" id="MFC3162913.1"/>
    </source>
</evidence>
<feature type="region of interest" description="Disordered" evidence="1">
    <location>
        <begin position="166"/>
        <end position="185"/>
    </location>
</feature>
<proteinExistence type="predicted"/>
<accession>A0ABV7HWZ2</accession>
<dbReference type="PANTHER" id="PTHR33164:SF43">
    <property type="entry name" value="HTH-TYPE TRANSCRIPTIONAL REPRESSOR YETL"/>
    <property type="match status" value="1"/>
</dbReference>
<feature type="compositionally biased region" description="Basic and acidic residues" evidence="1">
    <location>
        <begin position="168"/>
        <end position="185"/>
    </location>
</feature>